<dbReference type="Pfam" id="PF22703">
    <property type="entry name" value="Cdc6_lid"/>
    <property type="match status" value="1"/>
</dbReference>
<dbReference type="CDD" id="cd00009">
    <property type="entry name" value="AAA"/>
    <property type="match status" value="1"/>
</dbReference>
<keyword evidence="2" id="KW-0235">DNA replication</keyword>
<evidence type="ECO:0000313" key="6">
    <source>
        <dbReference type="EMBL" id="ADB63991.1"/>
    </source>
</evidence>
<dbReference type="GO" id="GO:0005524">
    <property type="term" value="F:ATP binding"/>
    <property type="evidence" value="ECO:0007669"/>
    <property type="project" value="UniProtKB-KW"/>
</dbReference>
<keyword evidence="6" id="KW-0614">Plasmid</keyword>
<dbReference type="SMART" id="SM00382">
    <property type="entry name" value="AAA"/>
    <property type="match status" value="1"/>
</dbReference>
<dbReference type="Gene3D" id="3.40.50.300">
    <property type="entry name" value="P-loop containing nucleotide triphosphate hydrolases"/>
    <property type="match status" value="1"/>
</dbReference>
<dbReference type="InterPro" id="IPR027417">
    <property type="entry name" value="P-loop_NTPase"/>
</dbReference>
<dbReference type="Gene3D" id="1.10.8.60">
    <property type="match status" value="1"/>
</dbReference>
<reference evidence="6 7" key="1">
    <citation type="journal article" date="2010" name="Stand. Genomic Sci.">
        <title>Complete genome sequence of Haloterrigena turkmenica type strain (4k).</title>
        <authorList>
            <person name="Saunders E."/>
            <person name="Tindall B.J."/>
            <person name="Fahnrich R."/>
            <person name="Lapidus A."/>
            <person name="Copeland A."/>
            <person name="Del Rio T.G."/>
            <person name="Lucas S."/>
            <person name="Chen F."/>
            <person name="Tice H."/>
            <person name="Cheng J.F."/>
            <person name="Han C."/>
            <person name="Detter J.C."/>
            <person name="Bruce D."/>
            <person name="Goodwin L."/>
            <person name="Chain P."/>
            <person name="Pitluck S."/>
            <person name="Pati A."/>
            <person name="Ivanova N."/>
            <person name="Mavromatis K."/>
            <person name="Chen A."/>
            <person name="Palaniappan K."/>
            <person name="Land M."/>
            <person name="Hauser L."/>
            <person name="Chang Y.J."/>
            <person name="Jeffries C.D."/>
            <person name="Brettin T."/>
            <person name="Rohde M."/>
            <person name="Goker M."/>
            <person name="Bristow J."/>
            <person name="Eisen J.A."/>
            <person name="Markowitz V."/>
            <person name="Hugenholtz P."/>
            <person name="Klenk H.P."/>
            <person name="Kyrpides N.C."/>
        </authorList>
    </citation>
    <scope>NUCLEOTIDE SEQUENCE [LARGE SCALE GENOMIC DNA]</scope>
    <source>
        <strain evidence="7">ATCC 51198 / DSM 5511 / JCM 9101 / NCIMB 13204 / VKM B-1734 / 4k</strain>
    </source>
</reference>
<keyword evidence="3" id="KW-0547">Nucleotide-binding</keyword>
<dbReference type="InterPro" id="IPR003593">
    <property type="entry name" value="AAA+_ATPase"/>
</dbReference>
<organism evidence="6 7">
    <name type="scientific">Haloterrigena turkmenica (strain ATCC 51198 / DSM 5511 / JCM 9101 / NCIMB 13204 / VKM B-1734 / 4k)</name>
    <name type="common">Halococcus turkmenicus</name>
    <dbReference type="NCBI Taxonomy" id="543526"/>
    <lineage>
        <taxon>Archaea</taxon>
        <taxon>Methanobacteriati</taxon>
        <taxon>Methanobacteriota</taxon>
        <taxon>Stenosarchaea group</taxon>
        <taxon>Halobacteria</taxon>
        <taxon>Halobacteriales</taxon>
        <taxon>Natrialbaceae</taxon>
        <taxon>Haloterrigena</taxon>
    </lineage>
</organism>
<accession>D2S3P4</accession>
<dbReference type="RefSeq" id="WP_012946230.1">
    <property type="nucleotide sequence ID" value="NC_013748.1"/>
</dbReference>
<dbReference type="PANTHER" id="PTHR10763:SF22">
    <property type="entry name" value="ORC1-TYPE DNA REPLICATION PROTEIN"/>
    <property type="match status" value="1"/>
</dbReference>
<dbReference type="InterPro" id="IPR055237">
    <property type="entry name" value="Cdc6_lid"/>
</dbReference>
<comment type="similarity">
    <text evidence="1">Belongs to the CDC6/cdc18 family.</text>
</comment>
<dbReference type="AlphaFoldDB" id="D2S3P4"/>
<dbReference type="Proteomes" id="UP000001903">
    <property type="component" value="Plasmid pHTUR05"/>
</dbReference>
<dbReference type="PANTHER" id="PTHR10763">
    <property type="entry name" value="CELL DIVISION CONTROL PROTEIN 6-RELATED"/>
    <property type="match status" value="1"/>
</dbReference>
<dbReference type="SUPFAM" id="SSF46785">
    <property type="entry name" value="Winged helix' DNA-binding domain"/>
    <property type="match status" value="1"/>
</dbReference>
<protein>
    <submittedName>
        <fullName evidence="6">AAA ATPase</fullName>
    </submittedName>
</protein>
<dbReference type="SUPFAM" id="SSF52540">
    <property type="entry name" value="P-loop containing nucleoside triphosphate hydrolases"/>
    <property type="match status" value="1"/>
</dbReference>
<sequence length="343" mass="39072">MSLVTNRRVLRTEIPPEEMYLREGQMDHLRSVLEPIQYGQRVDGAFIYGPPGGGKTHAAQLLVSRLKHAAGHIQTTHIDCWQYHTTTAIATQLLDGLGGAAAPDNVAGYELMDRLRNELESPYVVILDEADQIEDDRILYELHKRPRVTLLLIANDYAEFYEPLDMRVESRLNYQPIEFQKYKHDQLAGILERRIEQGVRPNVVPDEVVDTIVDVSSNDARKAIDNLRKAIDRAAAEGRDRVSHGLVHAVAPETERDLVRKTFSKLTRKQRVLYEILVEDGGELAAGDIYEQVCDRIDEPPSTKTVTRNLKKMAHYDIVDYTGENSARRYWATTEELYPRNPA</sequence>
<dbReference type="HOGENOM" id="CLU_025112_0_0_2"/>
<keyword evidence="7" id="KW-1185">Reference proteome</keyword>
<evidence type="ECO:0000256" key="4">
    <source>
        <dbReference type="ARBA" id="ARBA00022840"/>
    </source>
</evidence>
<proteinExistence type="inferred from homology"/>
<evidence type="ECO:0000256" key="2">
    <source>
        <dbReference type="ARBA" id="ARBA00022705"/>
    </source>
</evidence>
<dbReference type="GeneID" id="8745909"/>
<evidence type="ECO:0000313" key="7">
    <source>
        <dbReference type="Proteomes" id="UP000001903"/>
    </source>
</evidence>
<dbReference type="Pfam" id="PF13401">
    <property type="entry name" value="AAA_22"/>
    <property type="match status" value="1"/>
</dbReference>
<gene>
    <name evidence="6" type="ordered locus">Htur_5104</name>
</gene>
<dbReference type="InterPro" id="IPR050311">
    <property type="entry name" value="ORC1/CDC6"/>
</dbReference>
<dbReference type="KEGG" id="htu:Htur_5104"/>
<keyword evidence="4" id="KW-0067">ATP-binding</keyword>
<name>D2S3P4_HALTV</name>
<dbReference type="InterPro" id="IPR049945">
    <property type="entry name" value="AAA_22"/>
</dbReference>
<dbReference type="InterPro" id="IPR036390">
    <property type="entry name" value="WH_DNA-bd_sf"/>
</dbReference>
<feature type="domain" description="AAA+ ATPase" evidence="5">
    <location>
        <begin position="41"/>
        <end position="178"/>
    </location>
</feature>
<dbReference type="EMBL" id="CP001865">
    <property type="protein sequence ID" value="ADB63991.1"/>
    <property type="molecule type" value="Genomic_DNA"/>
</dbReference>
<evidence type="ECO:0000256" key="1">
    <source>
        <dbReference type="ARBA" id="ARBA00006184"/>
    </source>
</evidence>
<geneLocation type="plasmid" evidence="6 7">
    <name>pHTUR05</name>
</geneLocation>
<evidence type="ECO:0000256" key="3">
    <source>
        <dbReference type="ARBA" id="ARBA00022741"/>
    </source>
</evidence>
<evidence type="ECO:0000259" key="5">
    <source>
        <dbReference type="SMART" id="SM00382"/>
    </source>
</evidence>
<dbReference type="GO" id="GO:0016887">
    <property type="term" value="F:ATP hydrolysis activity"/>
    <property type="evidence" value="ECO:0007669"/>
    <property type="project" value="InterPro"/>
</dbReference>
<dbReference type="GO" id="GO:0006260">
    <property type="term" value="P:DNA replication"/>
    <property type="evidence" value="ECO:0007669"/>
    <property type="project" value="UniProtKB-KW"/>
</dbReference>